<accession>A0A8S5U8B8</accession>
<dbReference type="GO" id="GO:0016301">
    <property type="term" value="F:kinase activity"/>
    <property type="evidence" value="ECO:0007669"/>
    <property type="project" value="UniProtKB-KW"/>
</dbReference>
<keyword evidence="1" id="KW-0418">Kinase</keyword>
<keyword evidence="1" id="KW-0808">Transferase</keyword>
<name>A0A8S5U8B8_9CAUD</name>
<evidence type="ECO:0000313" key="1">
    <source>
        <dbReference type="EMBL" id="DAF90693.1"/>
    </source>
</evidence>
<dbReference type="EMBL" id="BK016035">
    <property type="protein sequence ID" value="DAF90693.1"/>
    <property type="molecule type" value="Genomic_DNA"/>
</dbReference>
<protein>
    <submittedName>
        <fullName evidence="1">Nucelotide kinase</fullName>
    </submittedName>
</protein>
<reference evidence="1" key="1">
    <citation type="journal article" date="2021" name="Proc. Natl. Acad. Sci. U.S.A.">
        <title>A Catalog of Tens of Thousands of Viruses from Human Metagenomes Reveals Hidden Associations with Chronic Diseases.</title>
        <authorList>
            <person name="Tisza M.J."/>
            <person name="Buck C.B."/>
        </authorList>
    </citation>
    <scope>NUCLEOTIDE SEQUENCE</scope>
    <source>
        <strain evidence="1">Ctdxt3</strain>
    </source>
</reference>
<dbReference type="Pfam" id="PF11753">
    <property type="entry name" value="DUF3310"/>
    <property type="match status" value="1"/>
</dbReference>
<dbReference type="InterPro" id="IPR021739">
    <property type="entry name" value="SaV-like"/>
</dbReference>
<organism evidence="1">
    <name type="scientific">Podoviridae sp. ctdxt3</name>
    <dbReference type="NCBI Taxonomy" id="2825263"/>
    <lineage>
        <taxon>Viruses</taxon>
        <taxon>Duplodnaviria</taxon>
        <taxon>Heunggongvirae</taxon>
        <taxon>Uroviricota</taxon>
        <taxon>Caudoviricetes</taxon>
    </lineage>
</organism>
<sequence length="97" mass="10954">MPNVPSHYSISHDNAPNGLLAILEELSDSENVPTPFASIALFNARKYLLRAPRKNGLEDLLKCRDYLERCIAIYESDLKPIETVYVCSRQPDLKTSC</sequence>
<proteinExistence type="predicted"/>